<feature type="compositionally biased region" description="Polar residues" evidence="1">
    <location>
        <begin position="362"/>
        <end position="371"/>
    </location>
</feature>
<dbReference type="EMBL" id="JBHUHT010000013">
    <property type="protein sequence ID" value="MFD2096849.1"/>
    <property type="molecule type" value="Genomic_DNA"/>
</dbReference>
<feature type="compositionally biased region" description="Polar residues" evidence="1">
    <location>
        <begin position="124"/>
        <end position="146"/>
    </location>
</feature>
<comment type="caution">
    <text evidence="2">The sequence shown here is derived from an EMBL/GenBank/DDBJ whole genome shotgun (WGS) entry which is preliminary data.</text>
</comment>
<organism evidence="2 3">
    <name type="scientific">Corallincola platygyrae</name>
    <dbReference type="NCBI Taxonomy" id="1193278"/>
    <lineage>
        <taxon>Bacteria</taxon>
        <taxon>Pseudomonadati</taxon>
        <taxon>Pseudomonadota</taxon>
        <taxon>Gammaproteobacteria</taxon>
        <taxon>Alteromonadales</taxon>
        <taxon>Psychromonadaceae</taxon>
        <taxon>Corallincola</taxon>
    </lineage>
</organism>
<gene>
    <name evidence="2" type="ORF">ACFSJ3_12700</name>
</gene>
<dbReference type="Pfam" id="PF19268">
    <property type="entry name" value="CIS_TMP"/>
    <property type="match status" value="1"/>
</dbReference>
<evidence type="ECO:0000256" key="1">
    <source>
        <dbReference type="SAM" id="MobiDB-lite"/>
    </source>
</evidence>
<dbReference type="InterPro" id="IPR045538">
    <property type="entry name" value="CIS_TMP"/>
</dbReference>
<proteinExistence type="predicted"/>
<evidence type="ECO:0000313" key="2">
    <source>
        <dbReference type="EMBL" id="MFD2096849.1"/>
    </source>
</evidence>
<feature type="region of interest" description="Disordered" evidence="1">
    <location>
        <begin position="123"/>
        <end position="156"/>
    </location>
</feature>
<evidence type="ECO:0000313" key="3">
    <source>
        <dbReference type="Proteomes" id="UP001597380"/>
    </source>
</evidence>
<accession>A0ABW4XNW6</accession>
<feature type="compositionally biased region" description="Basic and acidic residues" evidence="1">
    <location>
        <begin position="347"/>
        <end position="360"/>
    </location>
</feature>
<feature type="region of interest" description="Disordered" evidence="1">
    <location>
        <begin position="347"/>
        <end position="382"/>
    </location>
</feature>
<protein>
    <submittedName>
        <fullName evidence="2">Contractile injection system tape measure protein</fullName>
    </submittedName>
</protein>
<dbReference type="RefSeq" id="WP_345339553.1">
    <property type="nucleotide sequence ID" value="NZ_BAABLI010000009.1"/>
</dbReference>
<reference evidence="3" key="1">
    <citation type="journal article" date="2019" name="Int. J. Syst. Evol. Microbiol.">
        <title>The Global Catalogue of Microorganisms (GCM) 10K type strain sequencing project: providing services to taxonomists for standard genome sequencing and annotation.</title>
        <authorList>
            <consortium name="The Broad Institute Genomics Platform"/>
            <consortium name="The Broad Institute Genome Sequencing Center for Infectious Disease"/>
            <person name="Wu L."/>
            <person name="Ma J."/>
        </authorList>
    </citation>
    <scope>NUCLEOTIDE SEQUENCE [LARGE SCALE GENOMIC DNA]</scope>
    <source>
        <strain evidence="3">CGMCC 1.10992</strain>
    </source>
</reference>
<sequence>MDSNHPHRIRRLTIHTQAPDQQTGLALRTMLHHSLPAMHDVVDEVLSDSLTNAAQISYPKQTWIHLPKLHLNITLPPDQLVDKSALIQAIQNQLSDVFSALTEHPALASQLSDIELSTDDWENSIVSSSSPTRQENALSGQGSSSERGPENSPEQIAGARQLTPAEITKDSLWHYLNHGSLPWYATGMSELRSEWQTQLTESSNLLRLMEQVTHFDALQRLLDLALTHQSGDLWIEAVTSLSSNMGSKAVSNAGSNVETGTAQPEQLNDLLQLVQKRELLSHEQGIALLAAASAQQQMQAIGHYHLPLSSAQLSQIEQQLGWSPAQQQWLSDRLQSYGLLGDELAQDKTTRDKATHDRSGSLKPSQTTASANRPGAEQSLQAEISPDTLRVYGAGLILLHPYLPRLFRQLNWLDDESALRSTALSKAAKALAYLAAGCYSSEQSVQREQGEQALPEHQLGWFKVLLGLKPDALLLLDDAPLPTEVIVELDTLLRSLLAHWTALKSSSVEGLRQSFLSREGLICFNSEHGQPDACYWQLTLERQGIDLLLDQLPFSITTVKLPWMQHPIQVSW</sequence>
<keyword evidence="3" id="KW-1185">Reference proteome</keyword>
<dbReference type="Proteomes" id="UP001597380">
    <property type="component" value="Unassembled WGS sequence"/>
</dbReference>
<name>A0ABW4XNW6_9GAMM</name>